<dbReference type="PANTHER" id="PTHR33527:SF14">
    <property type="entry name" value="OS07G0274300 PROTEIN"/>
    <property type="match status" value="1"/>
</dbReference>
<evidence type="ECO:0000313" key="1">
    <source>
        <dbReference type="EMBL" id="MED6192979.1"/>
    </source>
</evidence>
<reference evidence="1 2" key="1">
    <citation type="journal article" date="2023" name="Plants (Basel)">
        <title>Bridging the Gap: Combining Genomics and Transcriptomics Approaches to Understand Stylosanthes scabra, an Orphan Legume from the Brazilian Caatinga.</title>
        <authorList>
            <person name="Ferreira-Neto J.R.C."/>
            <person name="da Silva M.D."/>
            <person name="Binneck E."/>
            <person name="de Melo N.F."/>
            <person name="da Silva R.H."/>
            <person name="de Melo A.L.T.M."/>
            <person name="Pandolfi V."/>
            <person name="Bustamante F.O."/>
            <person name="Brasileiro-Vidal A.C."/>
            <person name="Benko-Iseppon A.M."/>
        </authorList>
    </citation>
    <scope>NUCLEOTIDE SEQUENCE [LARGE SCALE GENOMIC DNA]</scope>
    <source>
        <tissue evidence="1">Leaves</tissue>
    </source>
</reference>
<comment type="caution">
    <text evidence="1">The sequence shown here is derived from an EMBL/GenBank/DDBJ whole genome shotgun (WGS) entry which is preliminary data.</text>
</comment>
<name>A0ABU6X4C8_9FABA</name>
<dbReference type="EMBL" id="JASCZI010211489">
    <property type="protein sequence ID" value="MED6192979.1"/>
    <property type="molecule type" value="Genomic_DNA"/>
</dbReference>
<proteinExistence type="predicted"/>
<sequence>MDPLQNQNPSSSFVFSLSEEEFIVFHKMDRELYRTLIMNLKRDPSECMQVMGMWLWLERIGFRNVVTNILSLPCLLINDVADETLACLNVILPSSSSLTSSSMEGMDTIPLLQSILDKDISLHFFHQNRAEALQGVAKVVQEVCVRAFSDIMASKIAEKKMNNNNNSGGGEAVPAEQRTMFVTFSKGYKVEEREVREFLTMAYGDCIEALYMQEVQHPNEQSLFARVVFRKASTIDVMLKGASKVKFTINGKHVCARKFVPKTSTSTSGTRV</sequence>
<gene>
    <name evidence="1" type="ORF">PIB30_014967</name>
</gene>
<keyword evidence="2" id="KW-1185">Reference proteome</keyword>
<dbReference type="PANTHER" id="PTHR33527">
    <property type="entry name" value="OS07G0274300 PROTEIN"/>
    <property type="match status" value="1"/>
</dbReference>
<dbReference type="Proteomes" id="UP001341840">
    <property type="component" value="Unassembled WGS sequence"/>
</dbReference>
<evidence type="ECO:0000313" key="2">
    <source>
        <dbReference type="Proteomes" id="UP001341840"/>
    </source>
</evidence>
<protein>
    <submittedName>
        <fullName evidence="1">Uncharacterized protein</fullName>
    </submittedName>
</protein>
<accession>A0ABU6X4C8</accession>
<organism evidence="1 2">
    <name type="scientific">Stylosanthes scabra</name>
    <dbReference type="NCBI Taxonomy" id="79078"/>
    <lineage>
        <taxon>Eukaryota</taxon>
        <taxon>Viridiplantae</taxon>
        <taxon>Streptophyta</taxon>
        <taxon>Embryophyta</taxon>
        <taxon>Tracheophyta</taxon>
        <taxon>Spermatophyta</taxon>
        <taxon>Magnoliopsida</taxon>
        <taxon>eudicotyledons</taxon>
        <taxon>Gunneridae</taxon>
        <taxon>Pentapetalae</taxon>
        <taxon>rosids</taxon>
        <taxon>fabids</taxon>
        <taxon>Fabales</taxon>
        <taxon>Fabaceae</taxon>
        <taxon>Papilionoideae</taxon>
        <taxon>50 kb inversion clade</taxon>
        <taxon>dalbergioids sensu lato</taxon>
        <taxon>Dalbergieae</taxon>
        <taxon>Pterocarpus clade</taxon>
        <taxon>Stylosanthes</taxon>
    </lineage>
</organism>